<gene>
    <name evidence="3" type="ORF">INT47_001300</name>
</gene>
<reference evidence="3" key="1">
    <citation type="submission" date="2020-12" db="EMBL/GenBank/DDBJ databases">
        <title>Metabolic potential, ecology and presence of endohyphal bacteria is reflected in genomic diversity of Mucoromycotina.</title>
        <authorList>
            <person name="Muszewska A."/>
            <person name="Okrasinska A."/>
            <person name="Steczkiewicz K."/>
            <person name="Drgas O."/>
            <person name="Orlowska M."/>
            <person name="Perlinska-Lenart U."/>
            <person name="Aleksandrzak-Piekarczyk T."/>
            <person name="Szatraj K."/>
            <person name="Zielenkiewicz U."/>
            <person name="Pilsyk S."/>
            <person name="Malc E."/>
            <person name="Mieczkowski P."/>
            <person name="Kruszewska J.S."/>
            <person name="Biernat P."/>
            <person name="Pawlowska J."/>
        </authorList>
    </citation>
    <scope>NUCLEOTIDE SEQUENCE</scope>
    <source>
        <strain evidence="3">WA0000017839</strain>
    </source>
</reference>
<evidence type="ECO:0000313" key="4">
    <source>
        <dbReference type="Proteomes" id="UP000603453"/>
    </source>
</evidence>
<name>A0A8H7UNT2_9FUNG</name>
<dbReference type="OrthoDB" id="2278578at2759"/>
<feature type="transmembrane region" description="Helical" evidence="2">
    <location>
        <begin position="198"/>
        <end position="220"/>
    </location>
</feature>
<feature type="compositionally biased region" description="Low complexity" evidence="1">
    <location>
        <begin position="91"/>
        <end position="103"/>
    </location>
</feature>
<organism evidence="3 4">
    <name type="scientific">Mucor saturninus</name>
    <dbReference type="NCBI Taxonomy" id="64648"/>
    <lineage>
        <taxon>Eukaryota</taxon>
        <taxon>Fungi</taxon>
        <taxon>Fungi incertae sedis</taxon>
        <taxon>Mucoromycota</taxon>
        <taxon>Mucoromycotina</taxon>
        <taxon>Mucoromycetes</taxon>
        <taxon>Mucorales</taxon>
        <taxon>Mucorineae</taxon>
        <taxon>Mucoraceae</taxon>
        <taxon>Mucor</taxon>
    </lineage>
</organism>
<evidence type="ECO:0000256" key="2">
    <source>
        <dbReference type="SAM" id="Phobius"/>
    </source>
</evidence>
<keyword evidence="2" id="KW-0812">Transmembrane</keyword>
<proteinExistence type="predicted"/>
<dbReference type="EMBL" id="JAEPRD010000259">
    <property type="protein sequence ID" value="KAG2192936.1"/>
    <property type="molecule type" value="Genomic_DNA"/>
</dbReference>
<dbReference type="AlphaFoldDB" id="A0A8H7UNT2"/>
<keyword evidence="4" id="KW-1185">Reference proteome</keyword>
<keyword evidence="2" id="KW-0472">Membrane</keyword>
<evidence type="ECO:0000313" key="3">
    <source>
        <dbReference type="EMBL" id="KAG2192936.1"/>
    </source>
</evidence>
<evidence type="ECO:0000256" key="1">
    <source>
        <dbReference type="SAM" id="MobiDB-lite"/>
    </source>
</evidence>
<keyword evidence="2" id="KW-1133">Transmembrane helix</keyword>
<dbReference type="Proteomes" id="UP000603453">
    <property type="component" value="Unassembled WGS sequence"/>
</dbReference>
<sequence>MSLNLNVNVRVSVSAHFLRKTRAVELLRGRFDFNAPRLRLNGITTAKSTDAKNKVLYNVVFDELPDTTFVLYGTSLKHEGPIVRQETIVNHSNTATTVSNTNTQKEDGNLEDAEPSDEDEEEEGITVCDEVWDTREVYVDARLVSGNDYRSMKSKFNLQNKATASPAEYFLYFLPMDHIREVVVPNINTHAHSVNNRWIILTFLEYLTWVAILMNMTVVIS</sequence>
<feature type="compositionally biased region" description="Acidic residues" evidence="1">
    <location>
        <begin position="109"/>
        <end position="122"/>
    </location>
</feature>
<protein>
    <submittedName>
        <fullName evidence="3">Uncharacterized protein</fullName>
    </submittedName>
</protein>
<feature type="region of interest" description="Disordered" evidence="1">
    <location>
        <begin position="91"/>
        <end position="122"/>
    </location>
</feature>
<accession>A0A8H7UNT2</accession>
<comment type="caution">
    <text evidence="3">The sequence shown here is derived from an EMBL/GenBank/DDBJ whole genome shotgun (WGS) entry which is preliminary data.</text>
</comment>